<keyword evidence="1" id="KW-0472">Membrane</keyword>
<proteinExistence type="predicted"/>
<dbReference type="AlphaFoldDB" id="A0A1H1S0I5"/>
<feature type="transmembrane region" description="Helical" evidence="1">
    <location>
        <begin position="128"/>
        <end position="147"/>
    </location>
</feature>
<dbReference type="RefSeq" id="WP_244549015.1">
    <property type="nucleotide sequence ID" value="NZ_LT629750.1"/>
</dbReference>
<evidence type="ECO:0000313" key="3">
    <source>
        <dbReference type="Proteomes" id="UP000243904"/>
    </source>
</evidence>
<evidence type="ECO:0000256" key="1">
    <source>
        <dbReference type="SAM" id="Phobius"/>
    </source>
</evidence>
<accession>A0A1H1S0I5</accession>
<name>A0A1H1S0I5_9BRAD</name>
<keyword evidence="1" id="KW-1133">Transmembrane helix</keyword>
<reference evidence="3" key="1">
    <citation type="submission" date="2016-10" db="EMBL/GenBank/DDBJ databases">
        <authorList>
            <person name="Varghese N."/>
            <person name="Submissions S."/>
        </authorList>
    </citation>
    <scope>NUCLEOTIDE SEQUENCE [LARGE SCALE GENOMIC DNA]</scope>
    <source>
        <strain evidence="3">GAS369</strain>
    </source>
</reference>
<organism evidence="2 3">
    <name type="scientific">Bradyrhizobium canariense</name>
    <dbReference type="NCBI Taxonomy" id="255045"/>
    <lineage>
        <taxon>Bacteria</taxon>
        <taxon>Pseudomonadati</taxon>
        <taxon>Pseudomonadota</taxon>
        <taxon>Alphaproteobacteria</taxon>
        <taxon>Hyphomicrobiales</taxon>
        <taxon>Nitrobacteraceae</taxon>
        <taxon>Bradyrhizobium</taxon>
    </lineage>
</organism>
<keyword evidence="1" id="KW-0812">Transmembrane</keyword>
<dbReference type="Proteomes" id="UP000243904">
    <property type="component" value="Chromosome I"/>
</dbReference>
<sequence length="157" mass="17691">MTDANPQELGLLAKLVVVFGIVLFVAGVLWHGVTVATFQRFWHDLVERPDEPMRFRFVLQPLMAVIAAIHDGRADARAGRSPYFMTVLRNSQERVGRLREGLNATARIILLGLVIDLIYQLLVLKTFYPNEALVVALLLAFVPYLLVRGLVARIARR</sequence>
<keyword evidence="3" id="KW-1185">Reference proteome</keyword>
<evidence type="ECO:0000313" key="2">
    <source>
        <dbReference type="EMBL" id="SDS40739.1"/>
    </source>
</evidence>
<dbReference type="EMBL" id="LT629750">
    <property type="protein sequence ID" value="SDS40739.1"/>
    <property type="molecule type" value="Genomic_DNA"/>
</dbReference>
<gene>
    <name evidence="2" type="ORF">SAMN05444158_1968</name>
</gene>
<feature type="transmembrane region" description="Helical" evidence="1">
    <location>
        <begin position="12"/>
        <end position="33"/>
    </location>
</feature>
<feature type="transmembrane region" description="Helical" evidence="1">
    <location>
        <begin position="104"/>
        <end position="122"/>
    </location>
</feature>
<protein>
    <submittedName>
        <fullName evidence="2">Uncharacterized protein</fullName>
    </submittedName>
</protein>